<sequence>GVPHFVLGNQLPVSMGWLALPGLDRLYIDTVWGDIAKSRGVLRRVPNVVLRHAHFSNGRALKDETYKKHNKARDKSIYEAWALEYHNLEGRIS</sequence>
<organism evidence="1">
    <name type="scientific">marine sediment metagenome</name>
    <dbReference type="NCBI Taxonomy" id="412755"/>
    <lineage>
        <taxon>unclassified sequences</taxon>
        <taxon>metagenomes</taxon>
        <taxon>ecological metagenomes</taxon>
    </lineage>
</organism>
<dbReference type="EMBL" id="LAZR01026279">
    <property type="protein sequence ID" value="KKL69231.1"/>
    <property type="molecule type" value="Genomic_DNA"/>
</dbReference>
<name>A0A0F9ESF4_9ZZZZ</name>
<accession>A0A0F9ESF4</accession>
<dbReference type="AlphaFoldDB" id="A0A0F9ESF4"/>
<proteinExistence type="predicted"/>
<feature type="non-terminal residue" evidence="1">
    <location>
        <position position="1"/>
    </location>
</feature>
<comment type="caution">
    <text evidence="1">The sequence shown here is derived from an EMBL/GenBank/DDBJ whole genome shotgun (WGS) entry which is preliminary data.</text>
</comment>
<reference evidence="1" key="1">
    <citation type="journal article" date="2015" name="Nature">
        <title>Complex archaea that bridge the gap between prokaryotes and eukaryotes.</title>
        <authorList>
            <person name="Spang A."/>
            <person name="Saw J.H."/>
            <person name="Jorgensen S.L."/>
            <person name="Zaremba-Niedzwiedzka K."/>
            <person name="Martijn J."/>
            <person name="Lind A.E."/>
            <person name="van Eijk R."/>
            <person name="Schleper C."/>
            <person name="Guy L."/>
            <person name="Ettema T.J."/>
        </authorList>
    </citation>
    <scope>NUCLEOTIDE SEQUENCE</scope>
</reference>
<gene>
    <name evidence="1" type="ORF">LCGC14_2117000</name>
</gene>
<evidence type="ECO:0000313" key="1">
    <source>
        <dbReference type="EMBL" id="KKL69231.1"/>
    </source>
</evidence>
<protein>
    <submittedName>
        <fullName evidence="1">Uncharacterized protein</fullName>
    </submittedName>
</protein>